<dbReference type="NCBIfam" id="TIGR03413">
    <property type="entry name" value="GSH_gloB"/>
    <property type="match status" value="1"/>
</dbReference>
<evidence type="ECO:0000256" key="3">
    <source>
        <dbReference type="ARBA" id="ARBA00001954"/>
    </source>
</evidence>
<organism evidence="13 14">
    <name type="scientific">Vigna radiata var. radiata</name>
    <name type="common">Mung bean</name>
    <name type="synonym">Phaseolus aureus</name>
    <dbReference type="NCBI Taxonomy" id="3916"/>
    <lineage>
        <taxon>Eukaryota</taxon>
        <taxon>Viridiplantae</taxon>
        <taxon>Streptophyta</taxon>
        <taxon>Embryophyta</taxon>
        <taxon>Tracheophyta</taxon>
        <taxon>Spermatophyta</taxon>
        <taxon>Magnoliopsida</taxon>
        <taxon>eudicotyledons</taxon>
        <taxon>Gunneridae</taxon>
        <taxon>Pentapetalae</taxon>
        <taxon>rosids</taxon>
        <taxon>fabids</taxon>
        <taxon>Fabales</taxon>
        <taxon>Fabaceae</taxon>
        <taxon>Papilionoideae</taxon>
        <taxon>50 kb inversion clade</taxon>
        <taxon>NPAAA clade</taxon>
        <taxon>indigoferoid/millettioid clade</taxon>
        <taxon>Phaseoleae</taxon>
        <taxon>Vigna</taxon>
    </lineage>
</organism>
<evidence type="ECO:0000256" key="7">
    <source>
        <dbReference type="ARBA" id="ARBA00011917"/>
    </source>
</evidence>
<evidence type="ECO:0000256" key="8">
    <source>
        <dbReference type="ARBA" id="ARBA00022723"/>
    </source>
</evidence>
<dbReference type="Pfam" id="PF16123">
    <property type="entry name" value="HAGH_C"/>
    <property type="match status" value="1"/>
</dbReference>
<protein>
    <recommendedName>
        <fullName evidence="7">hydroxyacylglutathione hydrolase</fullName>
        <ecNumber evidence="7">3.1.2.6</ecNumber>
    </recommendedName>
    <alternativeName>
        <fullName evidence="11">Glyoxalase II</fullName>
    </alternativeName>
</protein>
<dbReference type="PANTHER" id="PTHR11935:SF94">
    <property type="entry name" value="TENZING NORGAY, ISOFORM C"/>
    <property type="match status" value="1"/>
</dbReference>
<comment type="cofactor">
    <cofactor evidence="3">
        <name>Fe(2+)</name>
        <dbReference type="ChEBI" id="CHEBI:29033"/>
    </cofactor>
</comment>
<dbReference type="GeneID" id="106760295"/>
<keyword evidence="13" id="KW-1185">Reference proteome</keyword>
<dbReference type="SUPFAM" id="SSF56281">
    <property type="entry name" value="Metallo-hydrolase/oxidoreductase"/>
    <property type="match status" value="1"/>
</dbReference>
<dbReference type="GO" id="GO:0019243">
    <property type="term" value="P:methylglyoxal catabolic process to D-lactate via S-lactoyl-glutathione"/>
    <property type="evidence" value="ECO:0007669"/>
    <property type="project" value="InterPro"/>
</dbReference>
<gene>
    <name evidence="14" type="primary">LOC106760295</name>
</gene>
<dbReference type="InterPro" id="IPR017782">
    <property type="entry name" value="Hydroxyacylglutathione_Hdrlase"/>
</dbReference>
<reference evidence="14" key="2">
    <citation type="submission" date="2025-08" db="UniProtKB">
        <authorList>
            <consortium name="RefSeq"/>
        </authorList>
    </citation>
    <scope>IDENTIFICATION</scope>
    <source>
        <tissue evidence="14">Leaf</tissue>
    </source>
</reference>
<evidence type="ECO:0000256" key="4">
    <source>
        <dbReference type="ARBA" id="ARBA00001965"/>
    </source>
</evidence>
<evidence type="ECO:0000256" key="5">
    <source>
        <dbReference type="ARBA" id="ARBA00004963"/>
    </source>
</evidence>
<accession>A0A1S3TZN6</accession>
<dbReference type="InterPro" id="IPR035680">
    <property type="entry name" value="Clx_II_MBL"/>
</dbReference>
<dbReference type="KEGG" id="vra:106760295"/>
<dbReference type="Gene3D" id="3.60.15.10">
    <property type="entry name" value="Ribonuclease Z/Hydroxyacylglutathione hydrolase-like"/>
    <property type="match status" value="1"/>
</dbReference>
<dbReference type="AlphaFoldDB" id="A0A1S3TZN6"/>
<proteinExistence type="inferred from homology"/>
<dbReference type="CDD" id="cd07723">
    <property type="entry name" value="hydroxyacylglutathione_hydrolase_MBL-fold"/>
    <property type="match status" value="1"/>
</dbReference>
<evidence type="ECO:0000256" key="1">
    <source>
        <dbReference type="ARBA" id="ARBA00001623"/>
    </source>
</evidence>
<dbReference type="Gramene" id="Vradi05g05270.1">
    <property type="protein sequence ID" value="Vradi05g05270.1"/>
    <property type="gene ID" value="Vradi05g05270"/>
</dbReference>
<dbReference type="GO" id="GO:0046872">
    <property type="term" value="F:metal ion binding"/>
    <property type="evidence" value="ECO:0007669"/>
    <property type="project" value="UniProtKB-KW"/>
</dbReference>
<dbReference type="RefSeq" id="XP_014499235.1">
    <property type="nucleotide sequence ID" value="XM_014643749.2"/>
</dbReference>
<dbReference type="SMR" id="A0A1S3TZN6"/>
<dbReference type="STRING" id="3916.A0A1S3TZN6"/>
<comment type="cofactor">
    <cofactor evidence="2">
        <name>Zn(2+)</name>
        <dbReference type="ChEBI" id="CHEBI:29105"/>
    </cofactor>
</comment>
<sequence>MKIYHVPSLQDNNSFLIVDESTKEGAVVDPIEPEKVLEAANSHGVNLKLVLTTHHHGMHAGGNEKIKQLVAGIRVYGGSIDNVKGCTDKVENEDRISLGADINILSLHTPCHTKGHISYYVTGKEGEQPAVFTGDTLFIAGCGKFFEGTAEEMHESLSVTLASLPKQTRVYCGHEYAVKNLQFAMTIEPDNLRIQQKLTWAKNQNQAGQPTTPSTIEEEMETNPFMRVHLPKIQEKVGCKSPIEALRELRKLKDKWMMGYL</sequence>
<dbReference type="SMART" id="SM00849">
    <property type="entry name" value="Lactamase_B"/>
    <property type="match status" value="1"/>
</dbReference>
<evidence type="ECO:0000256" key="6">
    <source>
        <dbReference type="ARBA" id="ARBA00006759"/>
    </source>
</evidence>
<dbReference type="PIRSF" id="PIRSF005457">
    <property type="entry name" value="Glx"/>
    <property type="match status" value="1"/>
</dbReference>
<dbReference type="GO" id="GO:0004416">
    <property type="term" value="F:hydroxyacylglutathione hydrolase activity"/>
    <property type="evidence" value="ECO:0007669"/>
    <property type="project" value="UniProtKB-EC"/>
</dbReference>
<evidence type="ECO:0000259" key="12">
    <source>
        <dbReference type="SMART" id="SM00849"/>
    </source>
</evidence>
<evidence type="ECO:0000313" key="13">
    <source>
        <dbReference type="Proteomes" id="UP000087766"/>
    </source>
</evidence>
<keyword evidence="8" id="KW-0479">Metal-binding</keyword>
<dbReference type="PANTHER" id="PTHR11935">
    <property type="entry name" value="BETA LACTAMASE DOMAIN"/>
    <property type="match status" value="1"/>
</dbReference>
<reference evidence="13" key="1">
    <citation type="journal article" date="2014" name="Nat. Commun.">
        <title>Genome sequence of mungbean and insights into evolution within Vigna species.</title>
        <authorList>
            <person name="Kang Y.J."/>
            <person name="Kim S.K."/>
            <person name="Kim M.Y."/>
            <person name="Lestari P."/>
            <person name="Kim K.H."/>
            <person name="Ha B.K."/>
            <person name="Jun T.H."/>
            <person name="Hwang W.J."/>
            <person name="Lee T."/>
            <person name="Lee J."/>
            <person name="Shim S."/>
            <person name="Yoon M.Y."/>
            <person name="Jang Y.E."/>
            <person name="Han K.S."/>
            <person name="Taeprayoon P."/>
            <person name="Yoon N."/>
            <person name="Somta P."/>
            <person name="Tanya P."/>
            <person name="Kim K.S."/>
            <person name="Gwag J.G."/>
            <person name="Moon J.K."/>
            <person name="Lee Y.H."/>
            <person name="Park B.S."/>
            <person name="Bombarely A."/>
            <person name="Doyle J.J."/>
            <person name="Jackson S.A."/>
            <person name="Schafleitner R."/>
            <person name="Srinives P."/>
            <person name="Varshney R.K."/>
            <person name="Lee S.H."/>
        </authorList>
    </citation>
    <scope>NUCLEOTIDE SEQUENCE [LARGE SCALE GENOMIC DNA]</scope>
    <source>
        <strain evidence="13">cv. VC1973A</strain>
    </source>
</reference>
<evidence type="ECO:0000256" key="11">
    <source>
        <dbReference type="ARBA" id="ARBA00031044"/>
    </source>
</evidence>
<evidence type="ECO:0000256" key="2">
    <source>
        <dbReference type="ARBA" id="ARBA00001947"/>
    </source>
</evidence>
<comment type="similarity">
    <text evidence="6">Belongs to the metallo-beta-lactamase superfamily. Glyoxalase II family.</text>
</comment>
<comment type="cofactor">
    <cofactor evidence="4">
        <name>Fe(3+)</name>
        <dbReference type="ChEBI" id="CHEBI:29034"/>
    </cofactor>
</comment>
<evidence type="ECO:0000256" key="10">
    <source>
        <dbReference type="ARBA" id="ARBA00022833"/>
    </source>
</evidence>
<comment type="pathway">
    <text evidence="5">Secondary metabolite metabolism; methylglyoxal degradation; (R)-lactate from methylglyoxal: step 2/2.</text>
</comment>
<dbReference type="InterPro" id="IPR001279">
    <property type="entry name" value="Metallo-B-lactamas"/>
</dbReference>
<dbReference type="InterPro" id="IPR032282">
    <property type="entry name" value="HAGH_C"/>
</dbReference>
<comment type="catalytic activity">
    <reaction evidence="1">
        <text>an S-(2-hydroxyacyl)glutathione + H2O = a 2-hydroxy carboxylate + glutathione + H(+)</text>
        <dbReference type="Rhea" id="RHEA:21864"/>
        <dbReference type="ChEBI" id="CHEBI:15377"/>
        <dbReference type="ChEBI" id="CHEBI:15378"/>
        <dbReference type="ChEBI" id="CHEBI:57925"/>
        <dbReference type="ChEBI" id="CHEBI:58896"/>
        <dbReference type="ChEBI" id="CHEBI:71261"/>
        <dbReference type="EC" id="3.1.2.6"/>
    </reaction>
</comment>
<keyword evidence="10" id="KW-0862">Zinc</keyword>
<dbReference type="HAMAP" id="MF_01374">
    <property type="entry name" value="Glyoxalase_2"/>
    <property type="match status" value="1"/>
</dbReference>
<dbReference type="OrthoDB" id="515692at2759"/>
<dbReference type="EC" id="3.1.2.6" evidence="7"/>
<dbReference type="FunFam" id="3.60.15.10:FF:000019">
    <property type="entry name" value="Hydroxyacylglutathione hydrolase, mitochondrial"/>
    <property type="match status" value="1"/>
</dbReference>
<keyword evidence="9" id="KW-0378">Hydrolase</keyword>
<name>A0A1S3TZN6_VIGRR</name>
<dbReference type="Proteomes" id="UP000087766">
    <property type="component" value="Chromosome 5"/>
</dbReference>
<evidence type="ECO:0000313" key="14">
    <source>
        <dbReference type="RefSeq" id="XP_014499235.1"/>
    </source>
</evidence>
<feature type="domain" description="Metallo-beta-lactamase" evidence="12">
    <location>
        <begin position="11"/>
        <end position="174"/>
    </location>
</feature>
<evidence type="ECO:0000256" key="9">
    <source>
        <dbReference type="ARBA" id="ARBA00022801"/>
    </source>
</evidence>
<dbReference type="Pfam" id="PF00753">
    <property type="entry name" value="Lactamase_B"/>
    <property type="match status" value="1"/>
</dbReference>
<dbReference type="InterPro" id="IPR036866">
    <property type="entry name" value="RibonucZ/Hydroxyglut_hydro"/>
</dbReference>